<evidence type="ECO:0000313" key="2">
    <source>
        <dbReference type="EMBL" id="HEV08827.1"/>
    </source>
</evidence>
<feature type="transmembrane region" description="Helical" evidence="1">
    <location>
        <begin position="20"/>
        <end position="38"/>
    </location>
</feature>
<sequence length="106" mass="12028">MDFLGLRISSTIGGCISTNYLLAGIGTVGAIVLISQLLRNSKPFLVATTKEFIAFQQWLNSNIEESKEFWEDIVAEAKHEYKLEVERKLEILQKQQEILEKIKASL</sequence>
<evidence type="ECO:0000256" key="1">
    <source>
        <dbReference type="SAM" id="Phobius"/>
    </source>
</evidence>
<dbReference type="Proteomes" id="UP000885621">
    <property type="component" value="Unassembled WGS sequence"/>
</dbReference>
<dbReference type="EMBL" id="DSFC01000015">
    <property type="protein sequence ID" value="HEV08827.1"/>
    <property type="molecule type" value="Genomic_DNA"/>
</dbReference>
<proteinExistence type="predicted"/>
<organism evidence="2">
    <name type="scientific">Sulfurihydrogenibium azorense</name>
    <dbReference type="NCBI Taxonomy" id="309806"/>
    <lineage>
        <taxon>Bacteria</taxon>
        <taxon>Pseudomonadati</taxon>
        <taxon>Aquificota</taxon>
        <taxon>Aquificia</taxon>
        <taxon>Aquificales</taxon>
        <taxon>Hydrogenothermaceae</taxon>
        <taxon>Sulfurihydrogenibium</taxon>
    </lineage>
</organism>
<reference evidence="2" key="1">
    <citation type="journal article" date="2020" name="mSystems">
        <title>Genome- and Community-Level Interaction Insights into Carbon Utilization and Element Cycling Functions of Hydrothermarchaeota in Hydrothermal Sediment.</title>
        <authorList>
            <person name="Zhou Z."/>
            <person name="Liu Y."/>
            <person name="Xu W."/>
            <person name="Pan J."/>
            <person name="Luo Z.H."/>
            <person name="Li M."/>
        </authorList>
    </citation>
    <scope>NUCLEOTIDE SEQUENCE [LARGE SCALE GENOMIC DNA]</scope>
    <source>
        <strain evidence="2">SpSt-1257</strain>
    </source>
</reference>
<accession>A0A831YC79</accession>
<keyword evidence="1" id="KW-0472">Membrane</keyword>
<name>A0A831YC79_9AQUI</name>
<comment type="caution">
    <text evidence="2">The sequence shown here is derived from an EMBL/GenBank/DDBJ whole genome shotgun (WGS) entry which is preliminary data.</text>
</comment>
<keyword evidence="1" id="KW-1133">Transmembrane helix</keyword>
<keyword evidence="1" id="KW-0812">Transmembrane</keyword>
<gene>
    <name evidence="2" type="ORF">ENO34_00325</name>
</gene>
<dbReference type="AlphaFoldDB" id="A0A831YC79"/>
<protein>
    <submittedName>
        <fullName evidence="2">Uncharacterized protein</fullName>
    </submittedName>
</protein>